<gene>
    <name evidence="1" type="ORF">EB796_021478</name>
</gene>
<dbReference type="EMBL" id="VXIV02003185">
    <property type="protein sequence ID" value="KAF6020237.1"/>
    <property type="molecule type" value="Genomic_DNA"/>
</dbReference>
<accession>A0A7J7J341</accession>
<dbReference type="Proteomes" id="UP000593567">
    <property type="component" value="Unassembled WGS sequence"/>
</dbReference>
<name>A0A7J7J341_BUGNE</name>
<evidence type="ECO:0000313" key="2">
    <source>
        <dbReference type="Proteomes" id="UP000593567"/>
    </source>
</evidence>
<dbReference type="AlphaFoldDB" id="A0A7J7J341"/>
<reference evidence="1" key="1">
    <citation type="submission" date="2020-06" db="EMBL/GenBank/DDBJ databases">
        <title>Draft genome of Bugula neritina, a colonial animal packing powerful symbionts and potential medicines.</title>
        <authorList>
            <person name="Rayko M."/>
        </authorList>
    </citation>
    <scope>NUCLEOTIDE SEQUENCE [LARGE SCALE GENOMIC DNA]</scope>
    <source>
        <strain evidence="1">Kwan_BN1</strain>
    </source>
</reference>
<keyword evidence="2" id="KW-1185">Reference proteome</keyword>
<organism evidence="1 2">
    <name type="scientific">Bugula neritina</name>
    <name type="common">Brown bryozoan</name>
    <name type="synonym">Sertularia neritina</name>
    <dbReference type="NCBI Taxonomy" id="10212"/>
    <lineage>
        <taxon>Eukaryota</taxon>
        <taxon>Metazoa</taxon>
        <taxon>Spiralia</taxon>
        <taxon>Lophotrochozoa</taxon>
        <taxon>Bryozoa</taxon>
        <taxon>Gymnolaemata</taxon>
        <taxon>Cheilostomatida</taxon>
        <taxon>Flustrina</taxon>
        <taxon>Buguloidea</taxon>
        <taxon>Bugulidae</taxon>
        <taxon>Bugula</taxon>
    </lineage>
</organism>
<sequence>MSLRYRVYTCKQTRPDSDVAADSAKSRAKRAMTAAADLYRPADPLLMMGTLRNLLTSTSYKEKKSSRESEYKAYRVSLFNSATRLLW</sequence>
<comment type="caution">
    <text evidence="1">The sequence shown here is derived from an EMBL/GenBank/DDBJ whole genome shotgun (WGS) entry which is preliminary data.</text>
</comment>
<proteinExistence type="predicted"/>
<protein>
    <submittedName>
        <fullName evidence="1">Uncharacterized protein</fullName>
    </submittedName>
</protein>
<evidence type="ECO:0000313" key="1">
    <source>
        <dbReference type="EMBL" id="KAF6020237.1"/>
    </source>
</evidence>